<organism evidence="2 3">
    <name type="scientific">Labedella phragmitis</name>
    <dbReference type="NCBI Taxonomy" id="2498849"/>
    <lineage>
        <taxon>Bacteria</taxon>
        <taxon>Bacillati</taxon>
        <taxon>Actinomycetota</taxon>
        <taxon>Actinomycetes</taxon>
        <taxon>Micrococcales</taxon>
        <taxon>Microbacteriaceae</taxon>
        <taxon>Labedella</taxon>
    </lineage>
</organism>
<evidence type="ECO:0000313" key="2">
    <source>
        <dbReference type="EMBL" id="RWZ52923.1"/>
    </source>
</evidence>
<dbReference type="PANTHER" id="PTHR32015">
    <property type="entry name" value="FASTING INDUCED LIPASE"/>
    <property type="match status" value="1"/>
</dbReference>
<protein>
    <submittedName>
        <fullName evidence="2">Alpha/beta fold hydrolase</fullName>
    </submittedName>
</protein>
<evidence type="ECO:0000313" key="3">
    <source>
        <dbReference type="Proteomes" id="UP000288547"/>
    </source>
</evidence>
<comment type="caution">
    <text evidence="2">The sequence shown here is derived from an EMBL/GenBank/DDBJ whole genome shotgun (WGS) entry which is preliminary data.</text>
</comment>
<name>A0A3S4BLU6_9MICO</name>
<dbReference type="EMBL" id="RZNB01000001">
    <property type="protein sequence ID" value="RWZ52923.1"/>
    <property type="molecule type" value="Genomic_DNA"/>
</dbReference>
<dbReference type="GO" id="GO:0016042">
    <property type="term" value="P:lipid catabolic process"/>
    <property type="evidence" value="ECO:0007669"/>
    <property type="project" value="InterPro"/>
</dbReference>
<dbReference type="Proteomes" id="UP000288547">
    <property type="component" value="Unassembled WGS sequence"/>
</dbReference>
<keyword evidence="1" id="KW-0732">Signal</keyword>
<dbReference type="Pfam" id="PF01674">
    <property type="entry name" value="Lipase_2"/>
    <property type="match status" value="1"/>
</dbReference>
<evidence type="ECO:0000256" key="1">
    <source>
        <dbReference type="SAM" id="SignalP"/>
    </source>
</evidence>
<feature type="signal peptide" evidence="1">
    <location>
        <begin position="1"/>
        <end position="32"/>
    </location>
</feature>
<dbReference type="InterPro" id="IPR029058">
    <property type="entry name" value="AB_hydrolase_fold"/>
</dbReference>
<dbReference type="RefSeq" id="WP_128493766.1">
    <property type="nucleotide sequence ID" value="NZ_RZNB01000001.1"/>
</dbReference>
<dbReference type="PANTHER" id="PTHR32015:SF1">
    <property type="entry name" value="LIPASE"/>
    <property type="match status" value="1"/>
</dbReference>
<dbReference type="Gene3D" id="3.40.50.1820">
    <property type="entry name" value="alpha/beta hydrolase"/>
    <property type="match status" value="1"/>
</dbReference>
<sequence>MKVSTFRRIASSAALTLAVTGAGIVAASPASALDAYPDLQSTSDAWTEPQRTGERTRAQAVASSPVILPNAVERVLPAISPAGSNDFSCTPSAAHPEPVVLVHGTFDSSRRSWSQLAPQLADQGYCVFALDYGGYRSIPTKGIRDIPTSAAQLQMFVSSVRQATGAGRVDLVGFSQGGLMARYYLGPLGGGADVDQLVALAPSSHGTSTASYSLLDSLDQGYGWTAFVCAACSQQRAGSNFLTTMAAWPDTVPGVRYEVIASTVDQVVVPHTSAFLTGDGVVNRTVQDACPGNVTIHDSLPYDGVASRLILNALDPTTAVTPTC</sequence>
<dbReference type="GO" id="GO:0016298">
    <property type="term" value="F:lipase activity"/>
    <property type="evidence" value="ECO:0007669"/>
    <property type="project" value="TreeGrafter"/>
</dbReference>
<accession>A0A3S4BLU6</accession>
<dbReference type="InterPro" id="IPR002918">
    <property type="entry name" value="Lipase_EstA/Esterase_EstB"/>
</dbReference>
<dbReference type="AlphaFoldDB" id="A0A3S4BLU6"/>
<dbReference type="SUPFAM" id="SSF53474">
    <property type="entry name" value="alpha/beta-Hydrolases"/>
    <property type="match status" value="1"/>
</dbReference>
<reference evidence="2 3" key="1">
    <citation type="submission" date="2018-12" db="EMBL/GenBank/DDBJ databases">
        <authorList>
            <person name="Li F."/>
        </authorList>
    </citation>
    <scope>NUCLEOTIDE SEQUENCE [LARGE SCALE GENOMIC DNA]</scope>
    <source>
        <strain evidence="2 3">11W25H-1</strain>
    </source>
</reference>
<keyword evidence="2" id="KW-0378">Hydrolase</keyword>
<gene>
    <name evidence="2" type="ORF">ELQ90_03020</name>
</gene>
<dbReference type="OrthoDB" id="8871309at2"/>
<feature type="chain" id="PRO_5018752244" evidence="1">
    <location>
        <begin position="33"/>
        <end position="324"/>
    </location>
</feature>
<proteinExistence type="predicted"/>
<keyword evidence="3" id="KW-1185">Reference proteome</keyword>